<dbReference type="PROSITE" id="PS51257">
    <property type="entry name" value="PROKAR_LIPOPROTEIN"/>
    <property type="match status" value="1"/>
</dbReference>
<dbReference type="Gene3D" id="3.10.105.10">
    <property type="entry name" value="Dipeptide-binding Protein, Domain 3"/>
    <property type="match status" value="1"/>
</dbReference>
<name>A0ABN3JRF6_9ACTN</name>
<evidence type="ECO:0000259" key="5">
    <source>
        <dbReference type="Pfam" id="PF00496"/>
    </source>
</evidence>
<keyword evidence="4" id="KW-0732">Signal</keyword>
<protein>
    <submittedName>
        <fullName evidence="6">ABC transporter substrate-binding protein</fullName>
    </submittedName>
</protein>
<comment type="caution">
    <text evidence="6">The sequence shown here is derived from an EMBL/GenBank/DDBJ whole genome shotgun (WGS) entry which is preliminary data.</text>
</comment>
<dbReference type="SUPFAM" id="SSF53850">
    <property type="entry name" value="Periplasmic binding protein-like II"/>
    <property type="match status" value="1"/>
</dbReference>
<evidence type="ECO:0000256" key="3">
    <source>
        <dbReference type="ARBA" id="ARBA00022448"/>
    </source>
</evidence>
<accession>A0ABN3JRF6</accession>
<dbReference type="PANTHER" id="PTHR30290:SF10">
    <property type="entry name" value="PERIPLASMIC OLIGOPEPTIDE-BINDING PROTEIN-RELATED"/>
    <property type="match status" value="1"/>
</dbReference>
<evidence type="ECO:0000256" key="2">
    <source>
        <dbReference type="ARBA" id="ARBA00005695"/>
    </source>
</evidence>
<reference evidence="6 7" key="1">
    <citation type="journal article" date="2019" name="Int. J. Syst. Evol. Microbiol.">
        <title>The Global Catalogue of Microorganisms (GCM) 10K type strain sequencing project: providing services to taxonomists for standard genome sequencing and annotation.</title>
        <authorList>
            <consortium name="The Broad Institute Genomics Platform"/>
            <consortium name="The Broad Institute Genome Sequencing Center for Infectious Disease"/>
            <person name="Wu L."/>
            <person name="Ma J."/>
        </authorList>
    </citation>
    <scope>NUCLEOTIDE SEQUENCE [LARGE SCALE GENOMIC DNA]</scope>
    <source>
        <strain evidence="6 7">JCM 6305</strain>
    </source>
</reference>
<evidence type="ECO:0000256" key="1">
    <source>
        <dbReference type="ARBA" id="ARBA00004196"/>
    </source>
</evidence>
<dbReference type="InterPro" id="IPR030678">
    <property type="entry name" value="Peptide/Ni-bd"/>
</dbReference>
<keyword evidence="7" id="KW-1185">Reference proteome</keyword>
<dbReference type="Gene3D" id="3.40.190.10">
    <property type="entry name" value="Periplasmic binding protein-like II"/>
    <property type="match status" value="1"/>
</dbReference>
<dbReference type="InterPro" id="IPR000914">
    <property type="entry name" value="SBP_5_dom"/>
</dbReference>
<organism evidence="6 7">
    <name type="scientific">Streptomyces macrosporus</name>
    <dbReference type="NCBI Taxonomy" id="44032"/>
    <lineage>
        <taxon>Bacteria</taxon>
        <taxon>Bacillati</taxon>
        <taxon>Actinomycetota</taxon>
        <taxon>Actinomycetes</taxon>
        <taxon>Kitasatosporales</taxon>
        <taxon>Streptomycetaceae</taxon>
        <taxon>Streptomyces</taxon>
    </lineage>
</organism>
<dbReference type="PANTHER" id="PTHR30290">
    <property type="entry name" value="PERIPLASMIC BINDING COMPONENT OF ABC TRANSPORTER"/>
    <property type="match status" value="1"/>
</dbReference>
<evidence type="ECO:0000313" key="6">
    <source>
        <dbReference type="EMBL" id="GAA2438063.1"/>
    </source>
</evidence>
<dbReference type="RefSeq" id="WP_425583597.1">
    <property type="nucleotide sequence ID" value="NZ_BAAASZ010000017.1"/>
</dbReference>
<dbReference type="Proteomes" id="UP001501638">
    <property type="component" value="Unassembled WGS sequence"/>
</dbReference>
<dbReference type="Pfam" id="PF00496">
    <property type="entry name" value="SBP_bac_5"/>
    <property type="match status" value="1"/>
</dbReference>
<sequence>MRKRGPWRALPIGTALMAVLLTGCGEQEATSAGEGARIVMGMTDEVLSTDPASGYDPGSWLVFNNVFQSLLAFPKGGTSPQPEAAEKCEFTDAKSRVFRCTLKDGLKFTNGNPLTSEDVKFSFERTLRINDPNGPAVLLSTIEEIRTPDERTVVFRLSRSDATFPQKIASGAGSIVDHRAYPADELRTDGKAVGSGVYELESFGDDEAVFSVNPDYVGPAEVKNSGMTMRFFHGDQKALKKAVQSGEVDLAYRGLATDDIAELEETAEDTGIEVVDGSGAEVHHLVFNMDHPVAGKKGVRQAIAHLLDRSTLIRDVYRRTAEPLYSIVPAGITGHNTAFFDLYGDRPRPEKAEAALRAEGITEKVELTLWATPVRYGPDTVREFEEIAQQLNASGLFEAKVESVELEQYEKDIEAGKYGVYVKGWIPDYPDADSFTAPFFGKDNVLGNGYDAGRITEELLPRTAATSDRAATVEDFGAIQDIVARDLPVLPVWQGKQYIVAHEDIFGLEWTLDASTVFRFWEIGKGVEG</sequence>
<comment type="similarity">
    <text evidence="2">Belongs to the bacterial solute-binding protein 5 family.</text>
</comment>
<feature type="domain" description="Solute-binding protein family 5" evidence="5">
    <location>
        <begin position="80"/>
        <end position="444"/>
    </location>
</feature>
<keyword evidence="3" id="KW-0813">Transport</keyword>
<evidence type="ECO:0000313" key="7">
    <source>
        <dbReference type="Proteomes" id="UP001501638"/>
    </source>
</evidence>
<proteinExistence type="inferred from homology"/>
<evidence type="ECO:0000256" key="4">
    <source>
        <dbReference type="ARBA" id="ARBA00022729"/>
    </source>
</evidence>
<gene>
    <name evidence="6" type="ORF">GCM10010405_21740</name>
</gene>
<dbReference type="PIRSF" id="PIRSF002741">
    <property type="entry name" value="MppA"/>
    <property type="match status" value="1"/>
</dbReference>
<comment type="subcellular location">
    <subcellularLocation>
        <location evidence="1">Cell envelope</location>
    </subcellularLocation>
</comment>
<dbReference type="InterPro" id="IPR039424">
    <property type="entry name" value="SBP_5"/>
</dbReference>
<dbReference type="EMBL" id="BAAASZ010000017">
    <property type="protein sequence ID" value="GAA2438063.1"/>
    <property type="molecule type" value="Genomic_DNA"/>
</dbReference>